<evidence type="ECO:0000313" key="2">
    <source>
        <dbReference type="EMBL" id="RDU64247.1"/>
    </source>
</evidence>
<dbReference type="OrthoDB" id="5351803at2"/>
<dbReference type="CDD" id="cd00188">
    <property type="entry name" value="TOPRIM"/>
    <property type="match status" value="1"/>
</dbReference>
<evidence type="ECO:0000313" key="3">
    <source>
        <dbReference type="Proteomes" id="UP000256650"/>
    </source>
</evidence>
<dbReference type="RefSeq" id="WP_115550581.1">
    <property type="nucleotide sequence ID" value="NZ_CAPHNE010000060.1"/>
</dbReference>
<dbReference type="SUPFAM" id="SSF56731">
    <property type="entry name" value="DNA primase core"/>
    <property type="match status" value="1"/>
</dbReference>
<keyword evidence="1" id="KW-0175">Coiled coil</keyword>
<feature type="coiled-coil region" evidence="1">
    <location>
        <begin position="385"/>
        <end position="412"/>
    </location>
</feature>
<dbReference type="GeneID" id="82534681"/>
<dbReference type="EMBL" id="NXLS01000001">
    <property type="protein sequence ID" value="RDU64247.1"/>
    <property type="molecule type" value="Genomic_DNA"/>
</dbReference>
<proteinExistence type="predicted"/>
<sequence>MVKTNLVKLPLDEILLSNGWNIKKDKDSKNYRALENLETGDCVIISRRQNGDYLYFNPNDNQDRGNIYNFCKNRGIKFDYNALDIKNLQEKLATSTLKPLTKTQEDEKTQQILNVFKEFQELPFNNPLFSKRDLNPDLLQEIMGLKQDDFDNIVVPSYTLETLQATKKNFLKQKGYVSYLNRPIVRENPNTKEKKFIKQLCYGKKGLEILKTRETKDFKSVQTLIVSESSIDSLSFIELKKIEPKNMLLCATNGQITQEHKKVFEYLAKNTQEAEVYLCFDNDTKGKEFAKIAKEFFKEAKVQIPNFKDFNDDLKIAKAMNLDFSYTKEKVHHILKEWEKHSEFLNRSWDILKPEAKRAHILEINLKEIPLFIALKPKIENYLPTKSLEKSYENLEARIKKEREREAMEKRAMQSKIHL</sequence>
<gene>
    <name evidence="2" type="ORF">CQA43_00030</name>
</gene>
<reference evidence="2 3" key="1">
    <citation type="submission" date="2018-04" db="EMBL/GenBank/DDBJ databases">
        <title>Novel Campyloabacter and Helicobacter Species and Strains.</title>
        <authorList>
            <person name="Mannion A.J."/>
            <person name="Shen Z."/>
            <person name="Fox J.G."/>
        </authorList>
    </citation>
    <scope>NUCLEOTIDE SEQUENCE [LARGE SCALE GENOMIC DNA]</scope>
    <source>
        <strain evidence="2 3">MIT 99-5101</strain>
    </source>
</reference>
<protein>
    <recommendedName>
        <fullName evidence="4">Toprim domain-containing protein</fullName>
    </recommendedName>
</protein>
<accession>A0A3D8IG76</accession>
<name>A0A3D8IG76_9HELI</name>
<evidence type="ECO:0008006" key="4">
    <source>
        <dbReference type="Google" id="ProtNLM"/>
    </source>
</evidence>
<organism evidence="2 3">
    <name type="scientific">Helicobacter ganmani</name>
    <dbReference type="NCBI Taxonomy" id="60246"/>
    <lineage>
        <taxon>Bacteria</taxon>
        <taxon>Pseudomonadati</taxon>
        <taxon>Campylobacterota</taxon>
        <taxon>Epsilonproteobacteria</taxon>
        <taxon>Campylobacterales</taxon>
        <taxon>Helicobacteraceae</taxon>
        <taxon>Helicobacter</taxon>
    </lineage>
</organism>
<dbReference type="AlphaFoldDB" id="A0A3D8IG76"/>
<dbReference type="Gene3D" id="3.40.1360.10">
    <property type="match status" value="1"/>
</dbReference>
<dbReference type="Proteomes" id="UP000256650">
    <property type="component" value="Unassembled WGS sequence"/>
</dbReference>
<dbReference type="Pfam" id="PF13155">
    <property type="entry name" value="Toprim_2"/>
    <property type="match status" value="1"/>
</dbReference>
<evidence type="ECO:0000256" key="1">
    <source>
        <dbReference type="SAM" id="Coils"/>
    </source>
</evidence>
<comment type="caution">
    <text evidence="2">The sequence shown here is derived from an EMBL/GenBank/DDBJ whole genome shotgun (WGS) entry which is preliminary data.</text>
</comment>
<keyword evidence="3" id="KW-1185">Reference proteome</keyword>